<dbReference type="SMART" id="SM00388">
    <property type="entry name" value="HisKA"/>
    <property type="match status" value="1"/>
</dbReference>
<evidence type="ECO:0000256" key="2">
    <source>
        <dbReference type="ARBA" id="ARBA00004370"/>
    </source>
</evidence>
<dbReference type="InterPro" id="IPR036097">
    <property type="entry name" value="HisK_dim/P_sf"/>
</dbReference>
<dbReference type="GO" id="GO:0016020">
    <property type="term" value="C:membrane"/>
    <property type="evidence" value="ECO:0007669"/>
    <property type="project" value="UniProtKB-SubCell"/>
</dbReference>
<dbReference type="CDD" id="cd00075">
    <property type="entry name" value="HATPase"/>
    <property type="match status" value="1"/>
</dbReference>
<proteinExistence type="predicted"/>
<evidence type="ECO:0000259" key="9">
    <source>
        <dbReference type="PROSITE" id="PS50109"/>
    </source>
</evidence>
<dbReference type="EC" id="2.7.13.3" evidence="3"/>
<comment type="catalytic activity">
    <reaction evidence="1">
        <text>ATP + protein L-histidine = ADP + protein N-phospho-L-histidine.</text>
        <dbReference type="EC" id="2.7.13.3"/>
    </reaction>
</comment>
<dbReference type="InterPro" id="IPR042240">
    <property type="entry name" value="CHASE_sf"/>
</dbReference>
<dbReference type="RefSeq" id="WP_189607224.1">
    <property type="nucleotide sequence ID" value="NZ_BMXR01000002.1"/>
</dbReference>
<name>A0A918K1W6_9GAMM</name>
<keyword evidence="6 8" id="KW-1133">Transmembrane helix</keyword>
<feature type="domain" description="CHASE" evidence="10">
    <location>
        <begin position="108"/>
        <end position="238"/>
    </location>
</feature>
<protein>
    <recommendedName>
        <fullName evidence="3">histidine kinase</fullName>
        <ecNumber evidence="3">2.7.13.3</ecNumber>
    </recommendedName>
</protein>
<dbReference type="SMART" id="SM01079">
    <property type="entry name" value="CHASE"/>
    <property type="match status" value="1"/>
</dbReference>
<dbReference type="Proteomes" id="UP000626148">
    <property type="component" value="Unassembled WGS sequence"/>
</dbReference>
<keyword evidence="5 8" id="KW-0812">Transmembrane</keyword>
<evidence type="ECO:0000313" key="12">
    <source>
        <dbReference type="Proteomes" id="UP000626148"/>
    </source>
</evidence>
<dbReference type="EMBL" id="BMXR01000002">
    <property type="protein sequence ID" value="GGX43799.1"/>
    <property type="molecule type" value="Genomic_DNA"/>
</dbReference>
<feature type="transmembrane region" description="Helical" evidence="8">
    <location>
        <begin position="249"/>
        <end position="274"/>
    </location>
</feature>
<feature type="transmembrane region" description="Helical" evidence="8">
    <location>
        <begin position="9"/>
        <end position="28"/>
    </location>
</feature>
<dbReference type="PANTHER" id="PTHR43547:SF2">
    <property type="entry name" value="HYBRID SIGNAL TRANSDUCTION HISTIDINE KINASE C"/>
    <property type="match status" value="1"/>
</dbReference>
<dbReference type="PANTHER" id="PTHR43547">
    <property type="entry name" value="TWO-COMPONENT HISTIDINE KINASE"/>
    <property type="match status" value="1"/>
</dbReference>
<gene>
    <name evidence="11" type="ORF">GCM10007392_08190</name>
</gene>
<keyword evidence="4" id="KW-0597">Phosphoprotein</keyword>
<evidence type="ECO:0000313" key="11">
    <source>
        <dbReference type="EMBL" id="GGX43799.1"/>
    </source>
</evidence>
<evidence type="ECO:0000256" key="7">
    <source>
        <dbReference type="ARBA" id="ARBA00023136"/>
    </source>
</evidence>
<evidence type="ECO:0000256" key="5">
    <source>
        <dbReference type="ARBA" id="ARBA00022692"/>
    </source>
</evidence>
<dbReference type="InterPro" id="IPR004358">
    <property type="entry name" value="Sig_transdc_His_kin-like_C"/>
</dbReference>
<reference evidence="11" key="2">
    <citation type="submission" date="2020-09" db="EMBL/GenBank/DDBJ databases">
        <authorList>
            <person name="Sun Q."/>
            <person name="Kim S."/>
        </authorList>
    </citation>
    <scope>NUCLEOTIDE SEQUENCE</scope>
    <source>
        <strain evidence="11">KCTC 22169</strain>
    </source>
</reference>
<comment type="caution">
    <text evidence="11">The sequence shown here is derived from an EMBL/GenBank/DDBJ whole genome shotgun (WGS) entry which is preliminary data.</text>
</comment>
<feature type="domain" description="Histidine kinase" evidence="9">
    <location>
        <begin position="297"/>
        <end position="514"/>
    </location>
</feature>
<dbReference type="InterPro" id="IPR003594">
    <property type="entry name" value="HATPase_dom"/>
</dbReference>
<organism evidence="11 12">
    <name type="scientific">Saccharospirillum salsuginis</name>
    <dbReference type="NCBI Taxonomy" id="418750"/>
    <lineage>
        <taxon>Bacteria</taxon>
        <taxon>Pseudomonadati</taxon>
        <taxon>Pseudomonadota</taxon>
        <taxon>Gammaproteobacteria</taxon>
        <taxon>Oceanospirillales</taxon>
        <taxon>Saccharospirillaceae</taxon>
        <taxon>Saccharospirillum</taxon>
    </lineage>
</organism>
<dbReference type="Pfam" id="PF03924">
    <property type="entry name" value="CHASE"/>
    <property type="match status" value="1"/>
</dbReference>
<dbReference type="Gene3D" id="1.10.287.130">
    <property type="match status" value="1"/>
</dbReference>
<dbReference type="PROSITE" id="PS50109">
    <property type="entry name" value="HIS_KIN"/>
    <property type="match status" value="1"/>
</dbReference>
<dbReference type="PRINTS" id="PR00344">
    <property type="entry name" value="BCTRLSENSOR"/>
</dbReference>
<dbReference type="Gene3D" id="3.30.450.350">
    <property type="entry name" value="CHASE domain"/>
    <property type="match status" value="1"/>
</dbReference>
<dbReference type="Pfam" id="PF00512">
    <property type="entry name" value="HisKA"/>
    <property type="match status" value="1"/>
</dbReference>
<dbReference type="InterPro" id="IPR003661">
    <property type="entry name" value="HisK_dim/P_dom"/>
</dbReference>
<sequence length="521" mass="58240">MFRNSGRWLRWLAVIALAGVALVEFLHWEIGEQRRQDQYQRLVQVGADVRAQMEARLSSALFLSTGLVTYIESQKGDIDGGEMTRWLSRMLEQDEAILNIGVAPDNRIQYLYPLQGNEAAMGLYYPDLPEQWPEVQAVMDSGKPVLAGPVSLVQGGRGLVYRAPVFVDGQYWGLVSTVMDAPVVFRILEQASQNQNVDIQLYRLRGGEPEVLWGEPVDLERTQYTSVITVPGATWRLRFQPRDGDMFTWLFRLSAYSLLAVMVALVGVAIRAWLKQQGQERALREESERLKETLVSTVSQEVRTPLNNILNALSLLVKGKEGELQPTTRQMIELAHRNAEWVLTRVDELAKYEWAGAGIVDYQPASHRMTDLVEEAMHALSGMAETRGVVLVAGQIEPEVRCVLDARRFRQAMTTVMTNAIEASPAGTQVEVSVRQYGQWCEVSIRDQGPGLPDATRRRLSRWFRSRSDDAGDSNGHGMKLSVIKALIEGMGGTLTYVSKKTGTVFRISFPTDAAVESPVA</sequence>
<accession>A0A918K1W6</accession>
<dbReference type="Gene3D" id="3.30.565.10">
    <property type="entry name" value="Histidine kinase-like ATPase, C-terminal domain"/>
    <property type="match status" value="1"/>
</dbReference>
<keyword evidence="12" id="KW-1185">Reference proteome</keyword>
<evidence type="ECO:0000256" key="6">
    <source>
        <dbReference type="ARBA" id="ARBA00022989"/>
    </source>
</evidence>
<dbReference type="AlphaFoldDB" id="A0A918K1W6"/>
<dbReference type="PROSITE" id="PS50839">
    <property type="entry name" value="CHASE"/>
    <property type="match status" value="1"/>
</dbReference>
<dbReference type="SUPFAM" id="SSF47384">
    <property type="entry name" value="Homodimeric domain of signal transducing histidine kinase"/>
    <property type="match status" value="1"/>
</dbReference>
<dbReference type="CDD" id="cd00082">
    <property type="entry name" value="HisKA"/>
    <property type="match status" value="1"/>
</dbReference>
<reference evidence="11" key="1">
    <citation type="journal article" date="2014" name="Int. J. Syst. Evol. Microbiol.">
        <title>Complete genome sequence of Corynebacterium casei LMG S-19264T (=DSM 44701T), isolated from a smear-ripened cheese.</title>
        <authorList>
            <consortium name="US DOE Joint Genome Institute (JGI-PGF)"/>
            <person name="Walter F."/>
            <person name="Albersmeier A."/>
            <person name="Kalinowski J."/>
            <person name="Ruckert C."/>
        </authorList>
    </citation>
    <scope>NUCLEOTIDE SEQUENCE</scope>
    <source>
        <strain evidence="11">KCTC 22169</strain>
    </source>
</reference>
<evidence type="ECO:0000256" key="4">
    <source>
        <dbReference type="ARBA" id="ARBA00022553"/>
    </source>
</evidence>
<comment type="subcellular location">
    <subcellularLocation>
        <location evidence="2">Membrane</location>
    </subcellularLocation>
</comment>
<dbReference type="InterPro" id="IPR006189">
    <property type="entry name" value="CHASE_dom"/>
</dbReference>
<evidence type="ECO:0000259" key="10">
    <source>
        <dbReference type="PROSITE" id="PS50839"/>
    </source>
</evidence>
<evidence type="ECO:0000256" key="1">
    <source>
        <dbReference type="ARBA" id="ARBA00000085"/>
    </source>
</evidence>
<keyword evidence="7 8" id="KW-0472">Membrane</keyword>
<dbReference type="InterPro" id="IPR036890">
    <property type="entry name" value="HATPase_C_sf"/>
</dbReference>
<dbReference type="GO" id="GO:0000155">
    <property type="term" value="F:phosphorelay sensor kinase activity"/>
    <property type="evidence" value="ECO:0007669"/>
    <property type="project" value="InterPro"/>
</dbReference>
<evidence type="ECO:0000256" key="3">
    <source>
        <dbReference type="ARBA" id="ARBA00012438"/>
    </source>
</evidence>
<dbReference type="SUPFAM" id="SSF55874">
    <property type="entry name" value="ATPase domain of HSP90 chaperone/DNA topoisomerase II/histidine kinase"/>
    <property type="match status" value="1"/>
</dbReference>
<dbReference type="InterPro" id="IPR005467">
    <property type="entry name" value="His_kinase_dom"/>
</dbReference>
<evidence type="ECO:0000256" key="8">
    <source>
        <dbReference type="SAM" id="Phobius"/>
    </source>
</evidence>
<dbReference type="Pfam" id="PF02518">
    <property type="entry name" value="HATPase_c"/>
    <property type="match status" value="1"/>
</dbReference>
<dbReference type="SMART" id="SM00387">
    <property type="entry name" value="HATPase_c"/>
    <property type="match status" value="1"/>
</dbReference>